<evidence type="ECO:0000259" key="5">
    <source>
        <dbReference type="PROSITE" id="PS50931"/>
    </source>
</evidence>
<gene>
    <name evidence="6" type="primary">gcvA</name>
    <name evidence="6" type="ORF">NUTIK01_14540</name>
</gene>
<reference evidence="6 7" key="1">
    <citation type="submission" date="2023-06" db="EMBL/GenBank/DDBJ databases">
        <title>Draft genome sequence of Novosphingobium sp. strain IK01.</title>
        <authorList>
            <person name="Hatamoto M."/>
            <person name="Ikarashi T."/>
            <person name="Yamaguchi T."/>
        </authorList>
    </citation>
    <scope>NUCLEOTIDE SEQUENCE [LARGE SCALE GENOMIC DNA]</scope>
    <source>
        <strain evidence="6 7">IK01</strain>
    </source>
</reference>
<evidence type="ECO:0000256" key="2">
    <source>
        <dbReference type="ARBA" id="ARBA00023015"/>
    </source>
</evidence>
<dbReference type="Gene3D" id="3.40.190.290">
    <property type="match status" value="1"/>
</dbReference>
<organism evidence="6 7">
    <name type="scientific">Novosphingobium pituita</name>
    <dbReference type="NCBI Taxonomy" id="3056842"/>
    <lineage>
        <taxon>Bacteria</taxon>
        <taxon>Pseudomonadati</taxon>
        <taxon>Pseudomonadota</taxon>
        <taxon>Alphaproteobacteria</taxon>
        <taxon>Sphingomonadales</taxon>
        <taxon>Sphingomonadaceae</taxon>
        <taxon>Novosphingobium</taxon>
    </lineage>
</organism>
<comment type="similarity">
    <text evidence="1">Belongs to the LysR transcriptional regulatory family.</text>
</comment>
<dbReference type="Proteomes" id="UP001187221">
    <property type="component" value="Unassembled WGS sequence"/>
</dbReference>
<keyword evidence="7" id="KW-1185">Reference proteome</keyword>
<evidence type="ECO:0000313" key="6">
    <source>
        <dbReference type="EMBL" id="GMM60677.1"/>
    </source>
</evidence>
<keyword evidence="4" id="KW-0804">Transcription</keyword>
<accession>A0ABQ6P603</accession>
<dbReference type="PROSITE" id="PS50931">
    <property type="entry name" value="HTH_LYSR"/>
    <property type="match status" value="1"/>
</dbReference>
<comment type="caution">
    <text evidence="6">The sequence shown here is derived from an EMBL/GenBank/DDBJ whole genome shotgun (WGS) entry which is preliminary data.</text>
</comment>
<dbReference type="InterPro" id="IPR036388">
    <property type="entry name" value="WH-like_DNA-bd_sf"/>
</dbReference>
<dbReference type="RefSeq" id="WP_317974449.1">
    <property type="nucleotide sequence ID" value="NZ_BTFW01000001.1"/>
</dbReference>
<evidence type="ECO:0000256" key="3">
    <source>
        <dbReference type="ARBA" id="ARBA00023125"/>
    </source>
</evidence>
<evidence type="ECO:0000256" key="4">
    <source>
        <dbReference type="ARBA" id="ARBA00023163"/>
    </source>
</evidence>
<dbReference type="PANTHER" id="PTHR30537">
    <property type="entry name" value="HTH-TYPE TRANSCRIPTIONAL REGULATOR"/>
    <property type="match status" value="1"/>
</dbReference>
<dbReference type="EMBL" id="BTFW01000001">
    <property type="protein sequence ID" value="GMM60677.1"/>
    <property type="molecule type" value="Genomic_DNA"/>
</dbReference>
<dbReference type="Gene3D" id="1.10.10.10">
    <property type="entry name" value="Winged helix-like DNA-binding domain superfamily/Winged helix DNA-binding domain"/>
    <property type="match status" value="1"/>
</dbReference>
<keyword evidence="2" id="KW-0805">Transcription regulation</keyword>
<proteinExistence type="inferred from homology"/>
<evidence type="ECO:0000256" key="1">
    <source>
        <dbReference type="ARBA" id="ARBA00009437"/>
    </source>
</evidence>
<keyword evidence="3" id="KW-0238">DNA-binding</keyword>
<dbReference type="InterPro" id="IPR058163">
    <property type="entry name" value="LysR-type_TF_proteobact-type"/>
</dbReference>
<protein>
    <submittedName>
        <fullName evidence="6">Transcriptional regulator GcvA</fullName>
    </submittedName>
</protein>
<dbReference type="Pfam" id="PF00126">
    <property type="entry name" value="HTH_1"/>
    <property type="match status" value="1"/>
</dbReference>
<dbReference type="SUPFAM" id="SSF46785">
    <property type="entry name" value="Winged helix' DNA-binding domain"/>
    <property type="match status" value="1"/>
</dbReference>
<dbReference type="PANTHER" id="PTHR30537:SF32">
    <property type="entry name" value="HTH-TYPE TRANSCRIPTIONAL REGULATOR DSDC"/>
    <property type="match status" value="1"/>
</dbReference>
<dbReference type="SUPFAM" id="SSF53850">
    <property type="entry name" value="Periplasmic binding protein-like II"/>
    <property type="match status" value="1"/>
</dbReference>
<dbReference type="InterPro" id="IPR005119">
    <property type="entry name" value="LysR_subst-bd"/>
</dbReference>
<dbReference type="InterPro" id="IPR000847">
    <property type="entry name" value="LysR_HTH_N"/>
</dbReference>
<sequence>MKRTHLPLNGLRVLDAAARHLSFTRAADELAVTPAAVGQQIRALEDLLGVVLFRRTSKGLELTDEAAAGLDAIREGFLRFEEGVQAMQAGQSSHVYTIACPRDFFAAWFSQRLADFRAQNPALRFSLVGGDGDIDFTEANLDLAVRWAEGPGDLEGIPLGAAQVVTVAAPGFVEAPLQAGVQAGGQAGGEEGSNSADEGAWIGWPGDPAPAGEGREVAFSVGDAGTAISAAAAGLGKARVPYQLAEFALSTGRVVALGAVESSRRGYWLVAPLPQWRQKKVKALVTALSEV</sequence>
<dbReference type="InterPro" id="IPR036390">
    <property type="entry name" value="WH_DNA-bd_sf"/>
</dbReference>
<dbReference type="PRINTS" id="PR00039">
    <property type="entry name" value="HTHLYSR"/>
</dbReference>
<evidence type="ECO:0000313" key="7">
    <source>
        <dbReference type="Proteomes" id="UP001187221"/>
    </source>
</evidence>
<dbReference type="Pfam" id="PF03466">
    <property type="entry name" value="LysR_substrate"/>
    <property type="match status" value="1"/>
</dbReference>
<name>A0ABQ6P603_9SPHN</name>
<feature type="domain" description="HTH lysR-type" evidence="5">
    <location>
        <begin position="6"/>
        <end position="63"/>
    </location>
</feature>